<keyword evidence="1" id="KW-1133">Transmembrane helix</keyword>
<evidence type="ECO:0000313" key="2">
    <source>
        <dbReference type="EMBL" id="MXU85313.1"/>
    </source>
</evidence>
<keyword evidence="1" id="KW-0812">Transmembrane</keyword>
<feature type="transmembrane region" description="Helical" evidence="1">
    <location>
        <begin position="65"/>
        <end position="84"/>
    </location>
</feature>
<proteinExistence type="predicted"/>
<sequence>MERINKGSIAPVCDAFLNFQICALRLMLFSNIFSSMAQRTAFSVVRLMRLHSLDFYKCASFEHGLWVNCKVFVCCFVFFFVGQLS</sequence>
<organism evidence="2">
    <name type="scientific">Ixodes ricinus</name>
    <name type="common">Common tick</name>
    <name type="synonym">Acarus ricinus</name>
    <dbReference type="NCBI Taxonomy" id="34613"/>
    <lineage>
        <taxon>Eukaryota</taxon>
        <taxon>Metazoa</taxon>
        <taxon>Ecdysozoa</taxon>
        <taxon>Arthropoda</taxon>
        <taxon>Chelicerata</taxon>
        <taxon>Arachnida</taxon>
        <taxon>Acari</taxon>
        <taxon>Parasitiformes</taxon>
        <taxon>Ixodida</taxon>
        <taxon>Ixodoidea</taxon>
        <taxon>Ixodidae</taxon>
        <taxon>Ixodinae</taxon>
        <taxon>Ixodes</taxon>
    </lineage>
</organism>
<dbReference type="EMBL" id="GIFC01003230">
    <property type="protein sequence ID" value="MXU85313.1"/>
    <property type="molecule type" value="Transcribed_RNA"/>
</dbReference>
<dbReference type="AlphaFoldDB" id="A0A6B0UFA0"/>
<name>A0A6B0UFA0_IXORI</name>
<keyword evidence="1" id="KW-0472">Membrane</keyword>
<protein>
    <submittedName>
        <fullName evidence="2">Uncharacterized protein</fullName>
    </submittedName>
</protein>
<feature type="transmembrane region" description="Helical" evidence="1">
    <location>
        <begin position="12"/>
        <end position="33"/>
    </location>
</feature>
<evidence type="ECO:0000256" key="1">
    <source>
        <dbReference type="SAM" id="Phobius"/>
    </source>
</evidence>
<accession>A0A6B0UFA0</accession>
<reference evidence="2" key="1">
    <citation type="submission" date="2019-12" db="EMBL/GenBank/DDBJ databases">
        <title>An insight into the sialome of adult female Ixodes ricinus ticks feeding for 6 days.</title>
        <authorList>
            <person name="Perner J."/>
            <person name="Ribeiro J.M.C."/>
        </authorList>
    </citation>
    <scope>NUCLEOTIDE SEQUENCE</scope>
    <source>
        <strain evidence="2">Semi-engorged</strain>
        <tissue evidence="2">Salivary glands</tissue>
    </source>
</reference>